<dbReference type="Proteomes" id="UP000559117">
    <property type="component" value="Unassembled WGS sequence"/>
</dbReference>
<dbReference type="PANTHER" id="PTHR13754:SF18">
    <property type="entry name" value="7,8-DIHYDROPTERIN-6-METHYL-4-(BETA-D-RIBOFURANOSYL)-AMINOBENZENE-5'-PHOSPHATE SYNTHASE"/>
    <property type="match status" value="1"/>
</dbReference>
<dbReference type="GO" id="GO:0016740">
    <property type="term" value="F:transferase activity"/>
    <property type="evidence" value="ECO:0007669"/>
    <property type="project" value="TreeGrafter"/>
</dbReference>
<sequence length="54" mass="6404">MKLHVLVDNNTIIDRYFLGEPGVSYYIETDNKKIIFDFGYSDIFKKNARKMNID</sequence>
<dbReference type="PANTHER" id="PTHR13754">
    <property type="entry name" value="METALLO-BETA-LACTAMASE SUPERFAMILY PROTEIN"/>
    <property type="match status" value="1"/>
</dbReference>
<dbReference type="Gene3D" id="3.60.15.10">
    <property type="entry name" value="Ribonuclease Z/Hydroxyacylglutathione hydrolase-like"/>
    <property type="match status" value="1"/>
</dbReference>
<evidence type="ECO:0000313" key="1">
    <source>
        <dbReference type="EMBL" id="MBB5337432.1"/>
    </source>
</evidence>
<organism evidence="1 2">
    <name type="scientific">Pectinatus brassicae</name>
    <dbReference type="NCBI Taxonomy" id="862415"/>
    <lineage>
        <taxon>Bacteria</taxon>
        <taxon>Bacillati</taxon>
        <taxon>Bacillota</taxon>
        <taxon>Negativicutes</taxon>
        <taxon>Selenomonadales</taxon>
        <taxon>Selenomonadaceae</taxon>
        <taxon>Pectinatus</taxon>
    </lineage>
</organism>
<proteinExistence type="predicted"/>
<dbReference type="EMBL" id="JACHFH010000048">
    <property type="protein sequence ID" value="MBB5337432.1"/>
    <property type="molecule type" value="Genomic_DNA"/>
</dbReference>
<dbReference type="InterPro" id="IPR036866">
    <property type="entry name" value="RibonucZ/Hydroxyglut_hydro"/>
</dbReference>
<name>A0A840UTH5_9FIRM</name>
<reference evidence="1 2" key="1">
    <citation type="submission" date="2020-08" db="EMBL/GenBank/DDBJ databases">
        <title>Genomic Encyclopedia of Type Strains, Phase IV (KMG-IV): sequencing the most valuable type-strain genomes for metagenomic binning, comparative biology and taxonomic classification.</title>
        <authorList>
            <person name="Goeker M."/>
        </authorList>
    </citation>
    <scope>NUCLEOTIDE SEQUENCE [LARGE SCALE GENOMIC DNA]</scope>
    <source>
        <strain evidence="1 2">DSM 24661</strain>
    </source>
</reference>
<comment type="caution">
    <text evidence="1">The sequence shown here is derived from an EMBL/GenBank/DDBJ whole genome shotgun (WGS) entry which is preliminary data.</text>
</comment>
<dbReference type="RefSeq" id="WP_196611083.1">
    <property type="nucleotide sequence ID" value="NZ_JACHFH010000048.1"/>
</dbReference>
<dbReference type="GO" id="GO:0016787">
    <property type="term" value="F:hydrolase activity"/>
    <property type="evidence" value="ECO:0007669"/>
    <property type="project" value="UniProtKB-KW"/>
</dbReference>
<dbReference type="InterPro" id="IPR052926">
    <property type="entry name" value="Metallo-beta-lactamase_dom"/>
</dbReference>
<keyword evidence="2" id="KW-1185">Reference proteome</keyword>
<evidence type="ECO:0000313" key="2">
    <source>
        <dbReference type="Proteomes" id="UP000559117"/>
    </source>
</evidence>
<gene>
    <name evidence="1" type="ORF">HNR32_002594</name>
</gene>
<accession>A0A840UTH5</accession>
<dbReference type="SUPFAM" id="SSF56281">
    <property type="entry name" value="Metallo-hydrolase/oxidoreductase"/>
    <property type="match status" value="1"/>
</dbReference>
<dbReference type="AlphaFoldDB" id="A0A840UTH5"/>
<keyword evidence="1" id="KW-0378">Hydrolase</keyword>
<protein>
    <submittedName>
        <fullName evidence="1">Metal-dependent hydrolase (Beta-lactamase superfamily II)</fullName>
    </submittedName>
</protein>